<dbReference type="Proteomes" id="UP001243989">
    <property type="component" value="Unassembled WGS sequence"/>
</dbReference>
<accession>A0AAJ0A1E2</accession>
<evidence type="ECO:0000313" key="2">
    <source>
        <dbReference type="Proteomes" id="UP001243989"/>
    </source>
</evidence>
<proteinExistence type="predicted"/>
<reference evidence="1" key="1">
    <citation type="submission" date="2021-06" db="EMBL/GenBank/DDBJ databases">
        <title>Comparative genomics, transcriptomics and evolutionary studies reveal genomic signatures of adaptation to plant cell wall in hemibiotrophic fungi.</title>
        <authorList>
            <consortium name="DOE Joint Genome Institute"/>
            <person name="Baroncelli R."/>
            <person name="Diaz J.F."/>
            <person name="Benocci T."/>
            <person name="Peng M."/>
            <person name="Battaglia E."/>
            <person name="Haridas S."/>
            <person name="Andreopoulos W."/>
            <person name="Labutti K."/>
            <person name="Pangilinan J."/>
            <person name="Floch G.L."/>
            <person name="Makela M.R."/>
            <person name="Henrissat B."/>
            <person name="Grigoriev I.V."/>
            <person name="Crouch J.A."/>
            <person name="De Vries R.P."/>
            <person name="Sukno S.A."/>
            <person name="Thon M.R."/>
        </authorList>
    </citation>
    <scope>NUCLEOTIDE SEQUENCE</scope>
    <source>
        <strain evidence="1">CBS 102054</strain>
    </source>
</reference>
<protein>
    <submittedName>
        <fullName evidence="1">Uncharacterized protein</fullName>
    </submittedName>
</protein>
<evidence type="ECO:0000313" key="1">
    <source>
        <dbReference type="EMBL" id="KAK1654687.1"/>
    </source>
</evidence>
<keyword evidence="2" id="KW-1185">Reference proteome</keyword>
<dbReference type="EMBL" id="JAHMHQ010000002">
    <property type="protein sequence ID" value="KAK1654687.1"/>
    <property type="molecule type" value="Genomic_DNA"/>
</dbReference>
<dbReference type="GeneID" id="85481279"/>
<dbReference type="RefSeq" id="XP_060450731.1">
    <property type="nucleotide sequence ID" value="XM_060596417.1"/>
</dbReference>
<name>A0AAJ0A1E2_9PEZI</name>
<organism evidence="1 2">
    <name type="scientific">Colletotrichum phormii</name>
    <dbReference type="NCBI Taxonomy" id="359342"/>
    <lineage>
        <taxon>Eukaryota</taxon>
        <taxon>Fungi</taxon>
        <taxon>Dikarya</taxon>
        <taxon>Ascomycota</taxon>
        <taxon>Pezizomycotina</taxon>
        <taxon>Sordariomycetes</taxon>
        <taxon>Hypocreomycetidae</taxon>
        <taxon>Glomerellales</taxon>
        <taxon>Glomerellaceae</taxon>
        <taxon>Colletotrichum</taxon>
        <taxon>Colletotrichum acutatum species complex</taxon>
    </lineage>
</organism>
<gene>
    <name evidence="1" type="ORF">BDP81DRAFT_87073</name>
</gene>
<sequence>MKMYPCPTTLPLRVSLFLSTLLLVSFPSYLLSPVCVFSSLNYPIHPSPVFVLIGRRKTHACPDIFVYARNAAHMTRKKKKKEPPYASQPPPLICCLCLLATNVSPPLSWGSRLPGHNGPTRPVFVPNREC</sequence>
<comment type="caution">
    <text evidence="1">The sequence shown here is derived from an EMBL/GenBank/DDBJ whole genome shotgun (WGS) entry which is preliminary data.</text>
</comment>
<dbReference type="AlphaFoldDB" id="A0AAJ0A1E2"/>